<keyword evidence="1" id="KW-0808">Transferase</keyword>
<keyword evidence="2 5" id="KW-0547">Nucleotide-binding</keyword>
<dbReference type="InterPro" id="IPR000719">
    <property type="entry name" value="Prot_kinase_dom"/>
</dbReference>
<keyword evidence="4 5" id="KW-0067">ATP-binding</keyword>
<evidence type="ECO:0000259" key="7">
    <source>
        <dbReference type="PROSITE" id="PS50011"/>
    </source>
</evidence>
<dbReference type="EMBL" id="BAABIS010000001">
    <property type="protein sequence ID" value="GAA4834072.1"/>
    <property type="molecule type" value="Genomic_DNA"/>
</dbReference>
<evidence type="ECO:0000256" key="2">
    <source>
        <dbReference type="ARBA" id="ARBA00022741"/>
    </source>
</evidence>
<feature type="region of interest" description="Disordered" evidence="6">
    <location>
        <begin position="304"/>
        <end position="387"/>
    </location>
</feature>
<dbReference type="Gene3D" id="1.10.510.10">
    <property type="entry name" value="Transferase(Phosphotransferase) domain 1"/>
    <property type="match status" value="1"/>
</dbReference>
<dbReference type="SUPFAM" id="SSF81901">
    <property type="entry name" value="HCP-like"/>
    <property type="match status" value="3"/>
</dbReference>
<sequence>MEHLRPDDPETIGPYRLFARLGQGGWGTVYFARSPYGAGVALKTIHPHLLAGNPELLRRRFAREVRAARTVVSEYTATLVEADPHATEPWFATTFIRGVDLPTALEQCEGPLPERTWRVAATGLVDALGAVHAAGLVHRDLKPGNILLAGTRPYVVDFGIARHLTLEDGTTLTGNADLGTLNFAAPELLRKEPVDSSCDVFSLGLVLAYAALGRHPFGPGSELEISWNIVRGRPDLRGLAPTVERVVRPCLEPDPADRPGLAELAGLLPAAVSPDEQEWLPRPLWRVLEDRSALAINLRAPLRLPGRERGPDEPWGADSSPEAGAWTPVPAPPRSDPGAGGPDPEGPTVPPGDRRPGRHEPSAAPPGRPDGDDITLPPHAPGPAAARGATAAAATMVKAAVTAPAAAPAAAATAPTATAPTETTAARPAAAKAPSTSAGARNDAAAVPPAPANPPATANPPGTKHLAAARAGDSEAMRLVARAQQATGDQESALQWLLRSAAAGNPTGAYQAAELIQQSFPKQRHRLVDLYRSAAEGGVREAPARLGELLEQDRKQSAEAPHWYAKAAALGDDTAAKAVARLRGGAPHVPPSVAELALLGEHQLPAVQGSLHSMLILGSWYQNAALNEPALHWYARAADTGNAHAMLLAAQLLAQDPAQEATALEWYRRAARAGNTAAMHVLGRRWREKGDIKAALNRFQAAAEKGHRPSMVEAAELLEQEQQPDRALEWYRRAAAKGDQKAVREAERLGSAQARTAAPAAGKTAPAPAAKRAASAPAPVPTPAPAPAPAPAAKKAAPKKSSTQQAGAATVLSAAKRRQIAHLCESALAREEQGRLEGALQQYLRAEAMGDRTAKREAARLSVKLAGKGKSAGRQKLRQRGLSRYRELAADGDRQSLRALEELARAGDVGVALDLARLDPQNARRWLLVAVDAGNAPAMRALGQNFIATGTEEDFLTGLDWLRRAGERQITSAILDGARALEQRGDFRAALDWYRRAADRGNATAAKRLSRLEAKHPGTAFWIRLSDRWRRPRG</sequence>
<protein>
    <recommendedName>
        <fullName evidence="7">Protein kinase domain-containing protein</fullName>
    </recommendedName>
</protein>
<dbReference type="PROSITE" id="PS50011">
    <property type="entry name" value="PROTEIN_KINASE_DOM"/>
    <property type="match status" value="1"/>
</dbReference>
<evidence type="ECO:0000256" key="6">
    <source>
        <dbReference type="SAM" id="MobiDB-lite"/>
    </source>
</evidence>
<evidence type="ECO:0000256" key="3">
    <source>
        <dbReference type="ARBA" id="ARBA00022777"/>
    </source>
</evidence>
<keyword evidence="9" id="KW-1185">Reference proteome</keyword>
<comment type="caution">
    <text evidence="8">The sequence shown here is derived from an EMBL/GenBank/DDBJ whole genome shotgun (WGS) entry which is preliminary data.</text>
</comment>
<dbReference type="PANTHER" id="PTHR24348">
    <property type="entry name" value="SERINE/THREONINE-PROTEIN KINASE UNC-51-RELATED"/>
    <property type="match status" value="1"/>
</dbReference>
<dbReference type="SMART" id="SM00671">
    <property type="entry name" value="SEL1"/>
    <property type="match status" value="7"/>
</dbReference>
<feature type="domain" description="Protein kinase" evidence="7">
    <location>
        <begin position="15"/>
        <end position="280"/>
    </location>
</feature>
<dbReference type="Gene3D" id="1.25.40.10">
    <property type="entry name" value="Tetratricopeptide repeat domain"/>
    <property type="match status" value="3"/>
</dbReference>
<evidence type="ECO:0000256" key="5">
    <source>
        <dbReference type="PROSITE-ProRule" id="PRU10141"/>
    </source>
</evidence>
<feature type="compositionally biased region" description="Basic and acidic residues" evidence="6">
    <location>
        <begin position="352"/>
        <end position="361"/>
    </location>
</feature>
<dbReference type="Gene3D" id="3.30.200.20">
    <property type="entry name" value="Phosphorylase Kinase, domain 1"/>
    <property type="match status" value="1"/>
</dbReference>
<reference evidence="9" key="1">
    <citation type="journal article" date="2019" name="Int. J. Syst. Evol. Microbiol.">
        <title>The Global Catalogue of Microorganisms (GCM) 10K type strain sequencing project: providing services to taxonomists for standard genome sequencing and annotation.</title>
        <authorList>
            <consortium name="The Broad Institute Genomics Platform"/>
            <consortium name="The Broad Institute Genome Sequencing Center for Infectious Disease"/>
            <person name="Wu L."/>
            <person name="Ma J."/>
        </authorList>
    </citation>
    <scope>NUCLEOTIDE SEQUENCE [LARGE SCALE GENOMIC DNA]</scope>
    <source>
        <strain evidence="9">JCM 13006</strain>
    </source>
</reference>
<dbReference type="PROSITE" id="PS00107">
    <property type="entry name" value="PROTEIN_KINASE_ATP"/>
    <property type="match status" value="1"/>
</dbReference>
<feature type="compositionally biased region" description="Pro residues" evidence="6">
    <location>
        <begin position="448"/>
        <end position="458"/>
    </location>
</feature>
<feature type="compositionally biased region" description="Pro residues" evidence="6">
    <location>
        <begin position="778"/>
        <end position="790"/>
    </location>
</feature>
<feature type="region of interest" description="Disordered" evidence="6">
    <location>
        <begin position="742"/>
        <end position="810"/>
    </location>
</feature>
<dbReference type="InterPro" id="IPR011009">
    <property type="entry name" value="Kinase-like_dom_sf"/>
</dbReference>
<dbReference type="InterPro" id="IPR011990">
    <property type="entry name" value="TPR-like_helical_dom_sf"/>
</dbReference>
<feature type="compositionally biased region" description="Low complexity" evidence="6">
    <location>
        <begin position="412"/>
        <end position="447"/>
    </location>
</feature>
<dbReference type="PROSITE" id="PS00108">
    <property type="entry name" value="PROTEIN_KINASE_ST"/>
    <property type="match status" value="1"/>
</dbReference>
<accession>A0ABP9D812</accession>
<feature type="compositionally biased region" description="Low complexity" evidence="6">
    <location>
        <begin position="750"/>
        <end position="777"/>
    </location>
</feature>
<feature type="region of interest" description="Disordered" evidence="6">
    <location>
        <begin position="412"/>
        <end position="465"/>
    </location>
</feature>
<dbReference type="Pfam" id="PF00069">
    <property type="entry name" value="Pkinase"/>
    <property type="match status" value="1"/>
</dbReference>
<organism evidence="8 9">
    <name type="scientific">Kitasatospora terrestris</name>
    <dbReference type="NCBI Taxonomy" id="258051"/>
    <lineage>
        <taxon>Bacteria</taxon>
        <taxon>Bacillati</taxon>
        <taxon>Actinomycetota</taxon>
        <taxon>Actinomycetes</taxon>
        <taxon>Kitasatosporales</taxon>
        <taxon>Streptomycetaceae</taxon>
        <taxon>Kitasatospora</taxon>
    </lineage>
</organism>
<dbReference type="InterPro" id="IPR017441">
    <property type="entry name" value="Protein_kinase_ATP_BS"/>
</dbReference>
<keyword evidence="3" id="KW-0418">Kinase</keyword>
<feature type="binding site" evidence="5">
    <location>
        <position position="43"/>
    </location>
    <ligand>
        <name>ATP</name>
        <dbReference type="ChEBI" id="CHEBI:30616"/>
    </ligand>
</feature>
<evidence type="ECO:0000256" key="4">
    <source>
        <dbReference type="ARBA" id="ARBA00022840"/>
    </source>
</evidence>
<dbReference type="InterPro" id="IPR008271">
    <property type="entry name" value="Ser/Thr_kinase_AS"/>
</dbReference>
<dbReference type="Pfam" id="PF08238">
    <property type="entry name" value="Sel1"/>
    <property type="match status" value="8"/>
</dbReference>
<dbReference type="Proteomes" id="UP001501752">
    <property type="component" value="Unassembled WGS sequence"/>
</dbReference>
<dbReference type="RefSeq" id="WP_345695153.1">
    <property type="nucleotide sequence ID" value="NZ_BAABIS010000001.1"/>
</dbReference>
<name>A0ABP9D812_9ACTN</name>
<dbReference type="SMART" id="SM00220">
    <property type="entry name" value="S_TKc"/>
    <property type="match status" value="1"/>
</dbReference>
<dbReference type="InterPro" id="IPR045269">
    <property type="entry name" value="Atg1-like"/>
</dbReference>
<dbReference type="InterPro" id="IPR006597">
    <property type="entry name" value="Sel1-like"/>
</dbReference>
<gene>
    <name evidence="8" type="ORF">GCM10023235_05750</name>
</gene>
<evidence type="ECO:0000256" key="1">
    <source>
        <dbReference type="ARBA" id="ARBA00022679"/>
    </source>
</evidence>
<dbReference type="PANTHER" id="PTHR24348:SF22">
    <property type="entry name" value="NON-SPECIFIC SERINE_THREONINE PROTEIN KINASE"/>
    <property type="match status" value="1"/>
</dbReference>
<proteinExistence type="predicted"/>
<evidence type="ECO:0000313" key="9">
    <source>
        <dbReference type="Proteomes" id="UP001501752"/>
    </source>
</evidence>
<dbReference type="CDD" id="cd14014">
    <property type="entry name" value="STKc_PknB_like"/>
    <property type="match status" value="1"/>
</dbReference>
<evidence type="ECO:0000313" key="8">
    <source>
        <dbReference type="EMBL" id="GAA4834072.1"/>
    </source>
</evidence>
<dbReference type="SUPFAM" id="SSF56112">
    <property type="entry name" value="Protein kinase-like (PK-like)"/>
    <property type="match status" value="1"/>
</dbReference>